<sequence length="581" mass="60903">MRGFLASSIGVTCAAALALPLTPPAAASVRPALGAEAAKSGATVALGSAARRADAGPHVPGSTQSLPLVPLTRDRSTDAPTAQGLTRRDVRRFSLVGVVWDDPATELHGRVQVRTRAVATGTWSGWQDVETHNAEHAADPDTAESASGGVRGATAPLWVGDSDGVQVRVTPEGAGPMPAAATPKPKSEAARPRPKPGVTDTKPKQGETKPKSEAGAPKLKPDPAKPKPDVAKPKPDVAKPKPDATKPKPKSEAVTLKPKSEAAGPEPEPKPKPKAEARDQDGDDAAVDPTAAVTPLPAGLHLELVDPGDPAPTQGEAGRRPGSLNPETLGGAEALAASAANAELAPLGATEIPALGRAETEREMLALRGSELTQEQRAKPYVGPRPRIVTRRGWGANEAWRERQFAYTKKVKAAWVHHTASGGKYWCTQAPSLIRGIYRYHVLSMGWRDIGYNFLVDKCGNIYEGRAGGAARPVLGAHTRGFNSNSMGIAVLGSYGSTKPTVATVNAIARLTAWKLGLYGANPRGKTYLTSGGGNLYRKGRNVRLNVISGHRDGFSTECPGRLLYLKLSSARAFAARLQGR</sequence>
<keyword evidence="7" id="KW-1185">Reference proteome</keyword>
<feature type="region of interest" description="Disordered" evidence="2">
    <location>
        <begin position="49"/>
        <end position="83"/>
    </location>
</feature>
<feature type="compositionally biased region" description="Basic and acidic residues" evidence="2">
    <location>
        <begin position="267"/>
        <end position="280"/>
    </location>
</feature>
<dbReference type="Gene3D" id="3.40.80.10">
    <property type="entry name" value="Peptidoglycan recognition protein-like"/>
    <property type="match status" value="1"/>
</dbReference>
<proteinExistence type="inferred from homology"/>
<gene>
    <name evidence="6" type="ORF">ACFPQ9_27535</name>
</gene>
<dbReference type="SUPFAM" id="SSF55846">
    <property type="entry name" value="N-acetylmuramoyl-L-alanine amidase-like"/>
    <property type="match status" value="1"/>
</dbReference>
<feature type="domain" description="Peptidoglycan recognition protein family" evidence="5">
    <location>
        <begin position="386"/>
        <end position="534"/>
    </location>
</feature>
<evidence type="ECO:0000259" key="4">
    <source>
        <dbReference type="SMART" id="SM00644"/>
    </source>
</evidence>
<dbReference type="EMBL" id="JBHSKM010000022">
    <property type="protein sequence ID" value="MFC5217589.1"/>
    <property type="molecule type" value="Genomic_DNA"/>
</dbReference>
<dbReference type="InterPro" id="IPR002502">
    <property type="entry name" value="Amidase_domain"/>
</dbReference>
<dbReference type="SMART" id="SM00701">
    <property type="entry name" value="PGRP"/>
    <property type="match status" value="1"/>
</dbReference>
<keyword evidence="6" id="KW-0378">Hydrolase</keyword>
<protein>
    <submittedName>
        <fullName evidence="6">N-acetylmuramoyl-L-alanine amidase</fullName>
        <ecNumber evidence="6">3.5.1.28</ecNumber>
    </submittedName>
</protein>
<feature type="compositionally biased region" description="Basic and acidic residues" evidence="2">
    <location>
        <begin position="219"/>
        <end position="251"/>
    </location>
</feature>
<dbReference type="InterPro" id="IPR006619">
    <property type="entry name" value="PGRP_domain_met/bac"/>
</dbReference>
<feature type="compositionally biased region" description="Basic and acidic residues" evidence="2">
    <location>
        <begin position="201"/>
        <end position="212"/>
    </location>
</feature>
<dbReference type="PANTHER" id="PTHR11022">
    <property type="entry name" value="PEPTIDOGLYCAN RECOGNITION PROTEIN"/>
    <property type="match status" value="1"/>
</dbReference>
<dbReference type="SMART" id="SM00644">
    <property type="entry name" value="Ami_2"/>
    <property type="match status" value="1"/>
</dbReference>
<evidence type="ECO:0000256" key="1">
    <source>
        <dbReference type="ARBA" id="ARBA00007553"/>
    </source>
</evidence>
<name>A0ABW0CPV8_STRCD</name>
<dbReference type="EC" id="3.5.1.28" evidence="6"/>
<dbReference type="Proteomes" id="UP001596263">
    <property type="component" value="Unassembled WGS sequence"/>
</dbReference>
<reference evidence="7" key="1">
    <citation type="journal article" date="2019" name="Int. J. Syst. Evol. Microbiol.">
        <title>The Global Catalogue of Microorganisms (GCM) 10K type strain sequencing project: providing services to taxonomists for standard genome sequencing and annotation.</title>
        <authorList>
            <consortium name="The Broad Institute Genomics Platform"/>
            <consortium name="The Broad Institute Genome Sequencing Center for Infectious Disease"/>
            <person name="Wu L."/>
            <person name="Ma J."/>
        </authorList>
    </citation>
    <scope>NUCLEOTIDE SEQUENCE [LARGE SCALE GENOMIC DNA]</scope>
    <source>
        <strain evidence="7">KCTC 42586</strain>
    </source>
</reference>
<feature type="region of interest" description="Disordered" evidence="2">
    <location>
        <begin position="133"/>
        <end position="329"/>
    </location>
</feature>
<evidence type="ECO:0000259" key="5">
    <source>
        <dbReference type="SMART" id="SM00701"/>
    </source>
</evidence>
<evidence type="ECO:0000256" key="2">
    <source>
        <dbReference type="SAM" id="MobiDB-lite"/>
    </source>
</evidence>
<evidence type="ECO:0000313" key="7">
    <source>
        <dbReference type="Proteomes" id="UP001596263"/>
    </source>
</evidence>
<comment type="similarity">
    <text evidence="1">Belongs to the N-acetylmuramoyl-L-alanine amidase 2 family.</text>
</comment>
<dbReference type="CDD" id="cd06583">
    <property type="entry name" value="PGRP"/>
    <property type="match status" value="1"/>
</dbReference>
<dbReference type="InterPro" id="IPR036505">
    <property type="entry name" value="Amidase/PGRP_sf"/>
</dbReference>
<dbReference type="GO" id="GO:0008745">
    <property type="term" value="F:N-acetylmuramoyl-L-alanine amidase activity"/>
    <property type="evidence" value="ECO:0007669"/>
    <property type="project" value="UniProtKB-EC"/>
</dbReference>
<dbReference type="RefSeq" id="WP_380858793.1">
    <property type="nucleotide sequence ID" value="NZ_JBHSKM010000022.1"/>
</dbReference>
<accession>A0ABW0CPV8</accession>
<comment type="caution">
    <text evidence="6">The sequence shown here is derived from an EMBL/GenBank/DDBJ whole genome shotgun (WGS) entry which is preliminary data.</text>
</comment>
<evidence type="ECO:0000313" key="6">
    <source>
        <dbReference type="EMBL" id="MFC5217589.1"/>
    </source>
</evidence>
<dbReference type="InterPro" id="IPR015510">
    <property type="entry name" value="PGRP"/>
</dbReference>
<dbReference type="Pfam" id="PF01510">
    <property type="entry name" value="Amidase_2"/>
    <property type="match status" value="1"/>
</dbReference>
<feature type="compositionally biased region" description="Low complexity" evidence="2">
    <location>
        <begin position="287"/>
        <end position="298"/>
    </location>
</feature>
<dbReference type="PANTHER" id="PTHR11022:SF41">
    <property type="entry name" value="PEPTIDOGLYCAN-RECOGNITION PROTEIN LC-RELATED"/>
    <property type="match status" value="1"/>
</dbReference>
<organism evidence="6 7">
    <name type="scientific">Streptomyces coerulescens</name>
    <dbReference type="NCBI Taxonomy" id="29304"/>
    <lineage>
        <taxon>Bacteria</taxon>
        <taxon>Bacillati</taxon>
        <taxon>Actinomycetota</taxon>
        <taxon>Actinomycetes</taxon>
        <taxon>Kitasatosporales</taxon>
        <taxon>Streptomycetaceae</taxon>
        <taxon>Streptomyces</taxon>
    </lineage>
</organism>
<feature type="domain" description="N-acetylmuramoyl-L-alanine amidase" evidence="4">
    <location>
        <begin position="400"/>
        <end position="561"/>
    </location>
</feature>
<feature type="chain" id="PRO_5046753048" evidence="3">
    <location>
        <begin position="28"/>
        <end position="581"/>
    </location>
</feature>
<evidence type="ECO:0000256" key="3">
    <source>
        <dbReference type="SAM" id="SignalP"/>
    </source>
</evidence>
<keyword evidence="3" id="KW-0732">Signal</keyword>
<feature type="signal peptide" evidence="3">
    <location>
        <begin position="1"/>
        <end position="27"/>
    </location>
</feature>